<dbReference type="EMBL" id="KY684111">
    <property type="protein sequence ID" value="ARF12304.1"/>
    <property type="molecule type" value="Genomic_DNA"/>
</dbReference>
<dbReference type="Gene3D" id="1.10.472.50">
    <property type="entry name" value="HD-domain/PDEase-like"/>
    <property type="match status" value="1"/>
</dbReference>
<name>A0A1V0SL01_9VIRU</name>
<gene>
    <name evidence="1" type="ORF">Klosneuvirus_4_119</name>
</gene>
<sequence>MIKIELKIINRICFILLNIIMWNQLSAFVEKVCAGRDHSHGHMHMEKVAQNALFIYNHTQSKLKNDHTWNLTMTVAWCHDINDHKYNDMFTLQMCDFLRHYYTESEIKLILNIIDRISYSKENNTMKQNKKLDWLEVLGDTGCFVRDIVSDADKLEAIGKIGMERCIEYTKHHYFEENHQEIPYQELVVEVVKHANEKLLRLKDEFIRTNIGKDMAKPLHDEMITMLADFLSQYSWKERK</sequence>
<reference evidence="1" key="1">
    <citation type="journal article" date="2017" name="Science">
        <title>Giant viruses with an expanded complement of translation system components.</title>
        <authorList>
            <person name="Schulz F."/>
            <person name="Yutin N."/>
            <person name="Ivanova N.N."/>
            <person name="Ortega D.R."/>
            <person name="Lee T.K."/>
            <person name="Vierheilig J."/>
            <person name="Daims H."/>
            <person name="Horn M."/>
            <person name="Wagner M."/>
            <person name="Jensen G.J."/>
            <person name="Kyrpides N.C."/>
            <person name="Koonin E.V."/>
            <person name="Woyke T."/>
        </authorList>
    </citation>
    <scope>NUCLEOTIDE SEQUENCE</scope>
    <source>
        <strain evidence="1">KNV1</strain>
    </source>
</reference>
<organism evidence="1">
    <name type="scientific">Klosneuvirus KNV1</name>
    <dbReference type="NCBI Taxonomy" id="1977640"/>
    <lineage>
        <taxon>Viruses</taxon>
        <taxon>Varidnaviria</taxon>
        <taxon>Bamfordvirae</taxon>
        <taxon>Nucleocytoviricota</taxon>
        <taxon>Megaviricetes</taxon>
        <taxon>Imitervirales</taxon>
        <taxon>Mimiviridae</taxon>
        <taxon>Klosneuvirinae</taxon>
        <taxon>Klosneuvirus</taxon>
    </lineage>
</organism>
<evidence type="ECO:0000313" key="1">
    <source>
        <dbReference type="EMBL" id="ARF12304.1"/>
    </source>
</evidence>
<keyword evidence="1" id="KW-0378">Hydrolase</keyword>
<dbReference type="SUPFAM" id="SSF109604">
    <property type="entry name" value="HD-domain/PDEase-like"/>
    <property type="match status" value="1"/>
</dbReference>
<dbReference type="PANTHER" id="PTHR33594:SF1">
    <property type="entry name" value="HD_PDEASE DOMAIN-CONTAINING PROTEIN"/>
    <property type="match status" value="1"/>
</dbReference>
<proteinExistence type="predicted"/>
<dbReference type="PANTHER" id="PTHR33594">
    <property type="entry name" value="SUPERFAMILY HYDROLASE, PUTATIVE (AFU_ORTHOLOGUE AFUA_1G03035)-RELATED"/>
    <property type="match status" value="1"/>
</dbReference>
<accession>A0A1V0SL01</accession>
<dbReference type="GO" id="GO:0016787">
    <property type="term" value="F:hydrolase activity"/>
    <property type="evidence" value="ECO:0007669"/>
    <property type="project" value="UniProtKB-KW"/>
</dbReference>
<dbReference type="Gene3D" id="1.20.58.1910">
    <property type="match status" value="1"/>
</dbReference>
<protein>
    <submittedName>
        <fullName evidence="1">Metal dependent phosphohydrolase</fullName>
    </submittedName>
</protein>